<evidence type="ECO:0000256" key="2">
    <source>
        <dbReference type="SAM" id="Phobius"/>
    </source>
</evidence>
<dbReference type="AlphaFoldDB" id="A0A6A5JY34"/>
<keyword evidence="2" id="KW-1133">Transmembrane helix</keyword>
<name>A0A6A5JY34_9PLEO</name>
<evidence type="ECO:0000256" key="1">
    <source>
        <dbReference type="SAM" id="MobiDB-lite"/>
    </source>
</evidence>
<feature type="region of interest" description="Disordered" evidence="1">
    <location>
        <begin position="857"/>
        <end position="882"/>
    </location>
</feature>
<feature type="region of interest" description="Disordered" evidence="1">
    <location>
        <begin position="329"/>
        <end position="357"/>
    </location>
</feature>
<organism evidence="3 4">
    <name type="scientific">Decorospora gaudefroyi</name>
    <dbReference type="NCBI Taxonomy" id="184978"/>
    <lineage>
        <taxon>Eukaryota</taxon>
        <taxon>Fungi</taxon>
        <taxon>Dikarya</taxon>
        <taxon>Ascomycota</taxon>
        <taxon>Pezizomycotina</taxon>
        <taxon>Dothideomycetes</taxon>
        <taxon>Pleosporomycetidae</taxon>
        <taxon>Pleosporales</taxon>
        <taxon>Pleosporineae</taxon>
        <taxon>Pleosporaceae</taxon>
        <taxon>Decorospora</taxon>
    </lineage>
</organism>
<reference evidence="3" key="1">
    <citation type="submission" date="2020-01" db="EMBL/GenBank/DDBJ databases">
        <authorList>
            <consortium name="DOE Joint Genome Institute"/>
            <person name="Haridas S."/>
            <person name="Albert R."/>
            <person name="Binder M."/>
            <person name="Bloem J."/>
            <person name="Labutti K."/>
            <person name="Salamov A."/>
            <person name="Andreopoulos B."/>
            <person name="Baker S.E."/>
            <person name="Barry K."/>
            <person name="Bills G."/>
            <person name="Bluhm B.H."/>
            <person name="Cannon C."/>
            <person name="Castanera R."/>
            <person name="Culley D.E."/>
            <person name="Daum C."/>
            <person name="Ezra D."/>
            <person name="Gonzalez J.B."/>
            <person name="Henrissat B."/>
            <person name="Kuo A."/>
            <person name="Liang C."/>
            <person name="Lipzen A."/>
            <person name="Lutzoni F."/>
            <person name="Magnuson J."/>
            <person name="Mondo S."/>
            <person name="Nolan M."/>
            <person name="Ohm R."/>
            <person name="Pangilinan J."/>
            <person name="Park H.-J."/>
            <person name="Ramirez L."/>
            <person name="Alfaro M."/>
            <person name="Sun H."/>
            <person name="Tritt A."/>
            <person name="Yoshinaga Y."/>
            <person name="Zwiers L.-H."/>
            <person name="Turgeon B.G."/>
            <person name="Goodwin S.B."/>
            <person name="Spatafora J.W."/>
            <person name="Crous P.W."/>
            <person name="Grigoriev I.V."/>
        </authorList>
    </citation>
    <scope>NUCLEOTIDE SEQUENCE</scope>
    <source>
        <strain evidence="3">P77</strain>
    </source>
</reference>
<dbReference type="Proteomes" id="UP000800040">
    <property type="component" value="Unassembled WGS sequence"/>
</dbReference>
<feature type="transmembrane region" description="Helical" evidence="2">
    <location>
        <begin position="932"/>
        <end position="954"/>
    </location>
</feature>
<feature type="transmembrane region" description="Helical" evidence="2">
    <location>
        <begin position="966"/>
        <end position="984"/>
    </location>
</feature>
<feature type="compositionally biased region" description="Low complexity" evidence="1">
    <location>
        <begin position="565"/>
        <end position="575"/>
    </location>
</feature>
<keyword evidence="2" id="KW-0472">Membrane</keyword>
<dbReference type="OrthoDB" id="4121208at2759"/>
<dbReference type="EMBL" id="ML975422">
    <property type="protein sequence ID" value="KAF1829835.1"/>
    <property type="molecule type" value="Genomic_DNA"/>
</dbReference>
<keyword evidence="2" id="KW-0812">Transmembrane</keyword>
<evidence type="ECO:0000313" key="4">
    <source>
        <dbReference type="Proteomes" id="UP000800040"/>
    </source>
</evidence>
<sequence>MTWCVGPPMALLPMTGPPYVNESTGYSTMMGGTGSCETMYTPIETTVCTTTLTGLGSKVPVIALRECMDNLGVAPHRCFTVQKATPVTTNGSLVTPAPTVKWVQTFWLAPWQSLTAGQTPSDVDVKICTGLDEVNMECVRYQEVWEVVVVTSTLTTQHTVQISTTVSGPGTLIVATATGVYNDTIESIDLSTLLLMETEIETESISSGKKPTATVHSTMEVTTTVFITKHLQHQSTSIPEPTTTSWVTSTTTHIIAVSLGTQVGALTFHPEAAIRRSDHAIPTITKTIYQTEVRMKTSGFTWPRKNTNGPIRKRNAKFDHTAYDMNSTQDATQDSYTSTTVSPIHTRTRTPTPKDNALATPSTNLYNLRINMVNSEDYISIYMPNSTASHFCFSADGQTAPDGQSNIYRLDVAVDAHPPHTLGIPVHGVIAYWFCNEYMEAEGLDGNTGLERTSESRGAGTTSVGDEFSPASSSRYMGSKTKAGDGTGTATRVSRTRGGVSSEDGDGVGFVTEEPPLRFSRTLFPFFTTRETQEDGPPTNPPRTNSYPRSSPTQSSSPNDELNDTPTSKPRTPSSPDEEHEPPLHFSRTVFPSPTTRDPPINQPHTPSPSPQEPPPNTDPQSRSSPTPSPEPTQAHPQPTIQAQPLTSINTWFNYINDFIRTATVSTTTTTPTQHVGVGKSEPTPNAGVRRRVVVGPWRKGKARVRRLVVWDGGEGEGKFVAGANEEPWSEDDDAETFMEGEVPSTLAGGINDGLGTAPTYGYSWPDAEGGVDEEWVPNHTDVDAVPPPTTQKGLAGGINDGLGTAPTYVSSWPDAEGGVDEEWVPNLPSSTEKFEQTYLVSASLIPTLDPSVSFAFASLTSPPPPPPPTTNPQPPSPSSPSPNLALLWDPTCLPSSPSQTPGCWRTLALPSPSAPPHSGTKPTFTLPENRIITVFCWCLIGLGGLCFVSEFLQFRGGEWGIGRKIVWRVLGFWGGVVRGWVFGRAERGE</sequence>
<keyword evidence="4" id="KW-1185">Reference proteome</keyword>
<feature type="compositionally biased region" description="Pro residues" evidence="1">
    <location>
        <begin position="862"/>
        <end position="881"/>
    </location>
</feature>
<accession>A0A6A5JY34</accession>
<feature type="compositionally biased region" description="Pro residues" evidence="1">
    <location>
        <begin position="606"/>
        <end position="618"/>
    </location>
</feature>
<evidence type="ECO:0000313" key="3">
    <source>
        <dbReference type="EMBL" id="KAF1829835.1"/>
    </source>
</evidence>
<proteinExistence type="predicted"/>
<feature type="region of interest" description="Disordered" evidence="1">
    <location>
        <begin position="446"/>
        <end position="516"/>
    </location>
</feature>
<gene>
    <name evidence="3" type="ORF">BDW02DRAFT_651064</name>
</gene>
<protein>
    <submittedName>
        <fullName evidence="3">Uncharacterized protein</fullName>
    </submittedName>
</protein>
<feature type="compositionally biased region" description="Low complexity" evidence="1">
    <location>
        <begin position="546"/>
        <end position="558"/>
    </location>
</feature>
<feature type="region of interest" description="Disordered" evidence="1">
    <location>
        <begin position="528"/>
        <end position="642"/>
    </location>
</feature>
<feature type="compositionally biased region" description="Polar residues" evidence="1">
    <location>
        <begin position="459"/>
        <end position="476"/>
    </location>
</feature>